<comment type="caution">
    <text evidence="2">The sequence shown here is derived from an EMBL/GenBank/DDBJ whole genome shotgun (WGS) entry which is preliminary data.</text>
</comment>
<accession>A0ABW6MI87</accession>
<organism evidence="2 3">
    <name type="scientific">Streptomyces hokutonensis</name>
    <dbReference type="NCBI Taxonomy" id="1306990"/>
    <lineage>
        <taxon>Bacteria</taxon>
        <taxon>Bacillati</taxon>
        <taxon>Actinomycetota</taxon>
        <taxon>Actinomycetes</taxon>
        <taxon>Kitasatosporales</taxon>
        <taxon>Streptomycetaceae</taxon>
        <taxon>Streptomyces</taxon>
    </lineage>
</organism>
<feature type="region of interest" description="Disordered" evidence="1">
    <location>
        <begin position="126"/>
        <end position="160"/>
    </location>
</feature>
<name>A0ABW6MI87_9ACTN</name>
<proteinExistence type="predicted"/>
<dbReference type="RefSeq" id="WP_388113908.1">
    <property type="nucleotide sequence ID" value="NZ_JBIAHM010000018.1"/>
</dbReference>
<evidence type="ECO:0000313" key="3">
    <source>
        <dbReference type="Proteomes" id="UP001601303"/>
    </source>
</evidence>
<dbReference type="Proteomes" id="UP001601303">
    <property type="component" value="Unassembled WGS sequence"/>
</dbReference>
<dbReference type="EMBL" id="JBIAHM010000018">
    <property type="protein sequence ID" value="MFE9605078.1"/>
    <property type="molecule type" value="Genomic_DNA"/>
</dbReference>
<protein>
    <submittedName>
        <fullName evidence="2">Uncharacterized protein</fullName>
    </submittedName>
</protein>
<keyword evidence="3" id="KW-1185">Reference proteome</keyword>
<reference evidence="2 3" key="1">
    <citation type="submission" date="2024-10" db="EMBL/GenBank/DDBJ databases">
        <title>The Natural Products Discovery Center: Release of the First 8490 Sequenced Strains for Exploring Actinobacteria Biosynthetic Diversity.</title>
        <authorList>
            <person name="Kalkreuter E."/>
            <person name="Kautsar S.A."/>
            <person name="Yang D."/>
            <person name="Bader C.D."/>
            <person name="Teijaro C.N."/>
            <person name="Fluegel L."/>
            <person name="Davis C.M."/>
            <person name="Simpson J.R."/>
            <person name="Lauterbach L."/>
            <person name="Steele A.D."/>
            <person name="Gui C."/>
            <person name="Meng S."/>
            <person name="Li G."/>
            <person name="Viehrig K."/>
            <person name="Ye F."/>
            <person name="Su P."/>
            <person name="Kiefer A.F."/>
            <person name="Nichols A."/>
            <person name="Cepeda A.J."/>
            <person name="Yan W."/>
            <person name="Fan B."/>
            <person name="Jiang Y."/>
            <person name="Adhikari A."/>
            <person name="Zheng C.-J."/>
            <person name="Schuster L."/>
            <person name="Cowan T.M."/>
            <person name="Smanski M.J."/>
            <person name="Chevrette M.G."/>
            <person name="De Carvalho L.P.S."/>
            <person name="Shen B."/>
        </authorList>
    </citation>
    <scope>NUCLEOTIDE SEQUENCE [LARGE SCALE GENOMIC DNA]</scope>
    <source>
        <strain evidence="2 3">NPDC006488</strain>
    </source>
</reference>
<evidence type="ECO:0000256" key="1">
    <source>
        <dbReference type="SAM" id="MobiDB-lite"/>
    </source>
</evidence>
<sequence>MSETYRQILLDDTLTEFMASHIDKFGTPEAYNHDAVGWAHAMDTPCRWTKQVASQWGGIRNGTGNRGIHHKGWSAVTKHRTPWAATGSRSAFDDDVWEPYDGSTGRAEFAYNLCALDIAQGEAERPLPSGEHQVRHGTPVTRPARAMTPYQGEGSWTIRC</sequence>
<evidence type="ECO:0000313" key="2">
    <source>
        <dbReference type="EMBL" id="MFE9605078.1"/>
    </source>
</evidence>
<gene>
    <name evidence="2" type="ORF">ACFYNQ_41850</name>
</gene>